<reference evidence="2 3" key="1">
    <citation type="submission" date="2021-01" db="EMBL/GenBank/DDBJ databases">
        <title>Chromosome-level genome assembly of a human fungal pathogen reveals clustering of transcriptionally co-regulated genes.</title>
        <authorList>
            <person name="Voorhies M."/>
            <person name="Cohen S."/>
            <person name="Shea T.P."/>
            <person name="Petrus S."/>
            <person name="Munoz J.F."/>
            <person name="Poplawski S."/>
            <person name="Goldman W.E."/>
            <person name="Michael T."/>
            <person name="Cuomo C.A."/>
            <person name="Sil A."/>
            <person name="Beyhan S."/>
        </authorList>
    </citation>
    <scope>NUCLEOTIDE SEQUENCE [LARGE SCALE GENOMIC DNA]</scope>
    <source>
        <strain evidence="2 3">G184AR</strain>
    </source>
</reference>
<dbReference type="Proteomes" id="UP000670092">
    <property type="component" value="Unassembled WGS sequence"/>
</dbReference>
<name>A0A8H7YIU6_AJECA</name>
<dbReference type="AlphaFoldDB" id="A0A8H7YIU6"/>
<organism evidence="2 3">
    <name type="scientific">Ajellomyces capsulatus</name>
    <name type="common">Darling's disease fungus</name>
    <name type="synonym">Histoplasma capsulatum</name>
    <dbReference type="NCBI Taxonomy" id="5037"/>
    <lineage>
        <taxon>Eukaryota</taxon>
        <taxon>Fungi</taxon>
        <taxon>Dikarya</taxon>
        <taxon>Ascomycota</taxon>
        <taxon>Pezizomycotina</taxon>
        <taxon>Eurotiomycetes</taxon>
        <taxon>Eurotiomycetidae</taxon>
        <taxon>Onygenales</taxon>
        <taxon>Ajellomycetaceae</taxon>
        <taxon>Histoplasma</taxon>
    </lineage>
</organism>
<gene>
    <name evidence="2" type="ORF">I7I52_07585</name>
</gene>
<dbReference type="EMBL" id="JAEVHI010000005">
    <property type="protein sequence ID" value="KAG5290535.1"/>
    <property type="molecule type" value="Genomic_DNA"/>
</dbReference>
<comment type="caution">
    <text evidence="2">The sequence shown here is derived from an EMBL/GenBank/DDBJ whole genome shotgun (WGS) entry which is preliminary data.</text>
</comment>
<feature type="region of interest" description="Disordered" evidence="1">
    <location>
        <begin position="61"/>
        <end position="83"/>
    </location>
</feature>
<protein>
    <submittedName>
        <fullName evidence="2">Uncharacterized protein</fullName>
    </submittedName>
</protein>
<evidence type="ECO:0000313" key="3">
    <source>
        <dbReference type="Proteomes" id="UP000670092"/>
    </source>
</evidence>
<dbReference type="VEuPathDB" id="FungiDB:I7I52_07585"/>
<accession>A0A8H7YIU6</accession>
<proteinExistence type="predicted"/>
<feature type="compositionally biased region" description="Polar residues" evidence="1">
    <location>
        <begin position="68"/>
        <end position="83"/>
    </location>
</feature>
<evidence type="ECO:0000313" key="2">
    <source>
        <dbReference type="EMBL" id="KAG5290535.1"/>
    </source>
</evidence>
<evidence type="ECO:0000256" key="1">
    <source>
        <dbReference type="SAM" id="MobiDB-lite"/>
    </source>
</evidence>
<sequence>MIVLSRRVGRKPKSMCEVKTSNSRRLSNFLLFWPAGHSSRGYFDVPFFVTRMNNGVQRAAKRLGPSNAAGTSSTLHNSISRRT</sequence>